<dbReference type="EMBL" id="LKCM01000194">
    <property type="protein sequence ID" value="KPQ42920.1"/>
    <property type="molecule type" value="Genomic_DNA"/>
</dbReference>
<reference evidence="2 3" key="1">
    <citation type="submission" date="2015-09" db="EMBL/GenBank/DDBJ databases">
        <title>A metagenomics-based metabolic model of nitrate-dependent anaerobic oxidation of methane by Methanoperedens-like archaea.</title>
        <authorList>
            <person name="Arshad A."/>
            <person name="Speth D.R."/>
            <person name="De Graaf R.M."/>
            <person name="Op Den Camp H.J."/>
            <person name="Jetten M.S."/>
            <person name="Welte C.U."/>
        </authorList>
    </citation>
    <scope>NUCLEOTIDE SEQUENCE [LARGE SCALE GENOMIC DNA]</scope>
</reference>
<comment type="caution">
    <text evidence="2">The sequence shown here is derived from an EMBL/GenBank/DDBJ whole genome shotgun (WGS) entry which is preliminary data.</text>
</comment>
<protein>
    <recommendedName>
        <fullName evidence="1">Phospholipase D-like domain-containing protein</fullName>
    </recommendedName>
</protein>
<dbReference type="CDD" id="cd09176">
    <property type="entry name" value="PLDc_unchar6"/>
    <property type="match status" value="1"/>
</dbReference>
<accession>A0A0P8C7Z0</accession>
<dbReference type="Pfam" id="PF13091">
    <property type="entry name" value="PLDc_2"/>
    <property type="match status" value="1"/>
</dbReference>
<dbReference type="InterPro" id="IPR025202">
    <property type="entry name" value="PLD-like_dom"/>
</dbReference>
<organism evidence="2 3">
    <name type="scientific">Candidatus Methanoperedens nitratireducens</name>
    <dbReference type="NCBI Taxonomy" id="1392998"/>
    <lineage>
        <taxon>Archaea</taxon>
        <taxon>Methanobacteriati</taxon>
        <taxon>Methanobacteriota</taxon>
        <taxon>Stenosarchaea group</taxon>
        <taxon>Methanomicrobia</taxon>
        <taxon>Methanosarcinales</taxon>
        <taxon>ANME-2 cluster</taxon>
        <taxon>Candidatus Methanoperedentaceae</taxon>
        <taxon>Candidatus Methanoperedens</taxon>
    </lineage>
</organism>
<evidence type="ECO:0000313" key="3">
    <source>
        <dbReference type="Proteomes" id="UP000050360"/>
    </source>
</evidence>
<dbReference type="AlphaFoldDB" id="A0A0P8C7Z0"/>
<dbReference type="SUPFAM" id="SSF56024">
    <property type="entry name" value="Phospholipase D/nuclease"/>
    <property type="match status" value="1"/>
</dbReference>
<gene>
    <name evidence="2" type="ORF">MPEBLZ_02517</name>
</gene>
<dbReference type="InterPro" id="IPR059166">
    <property type="entry name" value="PLD-like_cat"/>
</dbReference>
<feature type="domain" description="Phospholipase D-like" evidence="1">
    <location>
        <begin position="14"/>
        <end position="127"/>
    </location>
</feature>
<dbReference type="Proteomes" id="UP000050360">
    <property type="component" value="Unassembled WGS sequence"/>
</dbReference>
<evidence type="ECO:0000313" key="2">
    <source>
        <dbReference type="EMBL" id="KPQ42920.1"/>
    </source>
</evidence>
<sequence length="235" mass="27432">MVKFLETTGVSAELTELIKNSEEKLFLISPYLQIADRLRHLIKERDSRKIDIRVIFRTDKLNAEEMSFLQGLTSVKILSCDNLHAKCYLNENAAIITSMNLYQHSQQNNWEMGIKIEKNNDPELYKKIYDEVMFIIQNSQHTPFSIKKIEKEGPVIPKSTSKKPQTIIDGEGFCIRCGTDLKINPEKPLCFNCYKFWEEFSNPLYKEKFCHICGKESSTTYEKPVCYSCYKKQKN</sequence>
<dbReference type="PATRIC" id="fig|1719120.3.peg.2746"/>
<proteinExistence type="predicted"/>
<dbReference type="Gene3D" id="3.30.870.10">
    <property type="entry name" value="Endonuclease Chain A"/>
    <property type="match status" value="1"/>
</dbReference>
<name>A0A0P8C7Z0_9EURY</name>
<evidence type="ECO:0000259" key="1">
    <source>
        <dbReference type="Pfam" id="PF13091"/>
    </source>
</evidence>